<evidence type="ECO:0000313" key="1">
    <source>
        <dbReference type="EMBL" id="CAH2034760.1"/>
    </source>
</evidence>
<name>A0ABN8HJV0_9NEOP</name>
<organism evidence="1 2">
    <name type="scientific">Iphiclides podalirius</name>
    <name type="common">scarce swallowtail</name>
    <dbReference type="NCBI Taxonomy" id="110791"/>
    <lineage>
        <taxon>Eukaryota</taxon>
        <taxon>Metazoa</taxon>
        <taxon>Ecdysozoa</taxon>
        <taxon>Arthropoda</taxon>
        <taxon>Hexapoda</taxon>
        <taxon>Insecta</taxon>
        <taxon>Pterygota</taxon>
        <taxon>Neoptera</taxon>
        <taxon>Endopterygota</taxon>
        <taxon>Lepidoptera</taxon>
        <taxon>Glossata</taxon>
        <taxon>Ditrysia</taxon>
        <taxon>Papilionoidea</taxon>
        <taxon>Papilionidae</taxon>
        <taxon>Papilioninae</taxon>
        <taxon>Iphiclides</taxon>
    </lineage>
</organism>
<keyword evidence="2" id="KW-1185">Reference proteome</keyword>
<gene>
    <name evidence="1" type="ORF">IPOD504_LOCUS276</name>
</gene>
<proteinExistence type="predicted"/>
<sequence length="119" mass="13649">MYRTRSYSIYTKRRNLVSCGKSSSEVTKNLRGTAKPKQIPSHLRGVSKRERFGFRRFKLKRGPRWVLQTKCEVELWPLASAAESALPALTDRKKERGSVQCAWNEISPSVNYSGPRVAY</sequence>
<dbReference type="EMBL" id="OW152813">
    <property type="protein sequence ID" value="CAH2034760.1"/>
    <property type="molecule type" value="Genomic_DNA"/>
</dbReference>
<protein>
    <submittedName>
        <fullName evidence="1">Uncharacterized protein</fullName>
    </submittedName>
</protein>
<evidence type="ECO:0000313" key="2">
    <source>
        <dbReference type="Proteomes" id="UP000837857"/>
    </source>
</evidence>
<dbReference type="Proteomes" id="UP000837857">
    <property type="component" value="Chromosome 1"/>
</dbReference>
<accession>A0ABN8HJV0</accession>
<feature type="non-terminal residue" evidence="1">
    <location>
        <position position="119"/>
    </location>
</feature>
<reference evidence="1" key="1">
    <citation type="submission" date="2022-03" db="EMBL/GenBank/DDBJ databases">
        <authorList>
            <person name="Martin H S."/>
        </authorList>
    </citation>
    <scope>NUCLEOTIDE SEQUENCE</scope>
</reference>